<dbReference type="AlphaFoldDB" id="A0A8R1IC50"/>
<dbReference type="Proteomes" id="UP000005237">
    <property type="component" value="Unassembled WGS sequence"/>
</dbReference>
<organism evidence="1 2">
    <name type="scientific">Caenorhabditis japonica</name>
    <dbReference type="NCBI Taxonomy" id="281687"/>
    <lineage>
        <taxon>Eukaryota</taxon>
        <taxon>Metazoa</taxon>
        <taxon>Ecdysozoa</taxon>
        <taxon>Nematoda</taxon>
        <taxon>Chromadorea</taxon>
        <taxon>Rhabditida</taxon>
        <taxon>Rhabditina</taxon>
        <taxon>Rhabditomorpha</taxon>
        <taxon>Rhabditoidea</taxon>
        <taxon>Rhabditidae</taxon>
        <taxon>Peloderinae</taxon>
        <taxon>Caenorhabditis</taxon>
    </lineage>
</organism>
<dbReference type="EnsemblMetazoa" id="CJA33068.1">
    <property type="protein sequence ID" value="CJA33068.1"/>
    <property type="gene ID" value="WBGene00208915"/>
</dbReference>
<accession>A0A8R1IC50</accession>
<reference evidence="2" key="1">
    <citation type="submission" date="2010-08" db="EMBL/GenBank/DDBJ databases">
        <authorList>
            <consortium name="Caenorhabditis japonica Sequencing Consortium"/>
            <person name="Wilson R.K."/>
        </authorList>
    </citation>
    <scope>NUCLEOTIDE SEQUENCE [LARGE SCALE GENOMIC DNA]</scope>
    <source>
        <strain evidence="2">DF5081</strain>
    </source>
</reference>
<protein>
    <submittedName>
        <fullName evidence="1">Uncharacterized protein</fullName>
    </submittedName>
</protein>
<keyword evidence="2" id="KW-1185">Reference proteome</keyword>
<name>A0A8R1IC50_CAEJA</name>
<reference evidence="1" key="2">
    <citation type="submission" date="2022-06" db="UniProtKB">
        <authorList>
            <consortium name="EnsemblMetazoa"/>
        </authorList>
    </citation>
    <scope>IDENTIFICATION</scope>
    <source>
        <strain evidence="1">DF5081</strain>
    </source>
</reference>
<evidence type="ECO:0000313" key="2">
    <source>
        <dbReference type="Proteomes" id="UP000005237"/>
    </source>
</evidence>
<sequence length="66" mass="7256">MNSAALNMFLTQQCGAQGATILRNVGTQTEHTRILNSLKDRILTFIDNLASSSSQEMAGPLSLRRY</sequence>
<proteinExistence type="predicted"/>
<evidence type="ECO:0000313" key="1">
    <source>
        <dbReference type="EnsemblMetazoa" id="CJA33068.1"/>
    </source>
</evidence>